<feature type="compositionally biased region" description="Basic and acidic residues" evidence="2">
    <location>
        <begin position="269"/>
        <end position="281"/>
    </location>
</feature>
<dbReference type="InterPro" id="IPR049390">
    <property type="entry name" value="FBF1_C"/>
</dbReference>
<gene>
    <name evidence="5" type="primary">LOC106057922</name>
</gene>
<feature type="compositionally biased region" description="Basic and acidic residues" evidence="2">
    <location>
        <begin position="339"/>
        <end position="348"/>
    </location>
</feature>
<keyword evidence="1" id="KW-0175">Coiled coil</keyword>
<feature type="compositionally biased region" description="Polar residues" evidence="2">
    <location>
        <begin position="284"/>
        <end position="293"/>
    </location>
</feature>
<name>A0A9W2ZIN6_BIOGL</name>
<feature type="region of interest" description="Disordered" evidence="2">
    <location>
        <begin position="656"/>
        <end position="698"/>
    </location>
</feature>
<feature type="compositionally biased region" description="Low complexity" evidence="2">
    <location>
        <begin position="458"/>
        <end position="486"/>
    </location>
</feature>
<feature type="compositionally biased region" description="Low complexity" evidence="2">
    <location>
        <begin position="755"/>
        <end position="769"/>
    </location>
</feature>
<dbReference type="OrthoDB" id="8195456at2759"/>
<dbReference type="GO" id="GO:0005814">
    <property type="term" value="C:centriole"/>
    <property type="evidence" value="ECO:0007669"/>
    <property type="project" value="TreeGrafter"/>
</dbReference>
<feature type="compositionally biased region" description="Polar residues" evidence="2">
    <location>
        <begin position="402"/>
        <end position="414"/>
    </location>
</feature>
<dbReference type="PANTHER" id="PTHR33689:SF1">
    <property type="entry name" value="FAS-BINDING FACTOR 1"/>
    <property type="match status" value="1"/>
</dbReference>
<feature type="compositionally biased region" description="Polar residues" evidence="2">
    <location>
        <begin position="436"/>
        <end position="447"/>
    </location>
</feature>
<dbReference type="GO" id="GO:0097539">
    <property type="term" value="C:ciliary transition fiber"/>
    <property type="evidence" value="ECO:0007669"/>
    <property type="project" value="InterPro"/>
</dbReference>
<evidence type="ECO:0000256" key="1">
    <source>
        <dbReference type="SAM" id="Coils"/>
    </source>
</evidence>
<feature type="region of interest" description="Disordered" evidence="2">
    <location>
        <begin position="1"/>
        <end position="51"/>
    </location>
</feature>
<dbReference type="GeneID" id="106057922"/>
<evidence type="ECO:0000259" key="3">
    <source>
        <dbReference type="Pfam" id="PF21007"/>
    </source>
</evidence>
<dbReference type="Pfam" id="PF21007">
    <property type="entry name" value="FBF1"/>
    <property type="match status" value="1"/>
</dbReference>
<feature type="coiled-coil region" evidence="1">
    <location>
        <begin position="883"/>
        <end position="1118"/>
    </location>
</feature>
<dbReference type="InterPro" id="IPR033561">
    <property type="entry name" value="FBF1"/>
</dbReference>
<feature type="compositionally biased region" description="Polar residues" evidence="2">
    <location>
        <begin position="673"/>
        <end position="698"/>
    </location>
</feature>
<feature type="compositionally biased region" description="Basic and acidic residues" evidence="2">
    <location>
        <begin position="205"/>
        <end position="215"/>
    </location>
</feature>
<dbReference type="GO" id="GO:0060271">
    <property type="term" value="P:cilium assembly"/>
    <property type="evidence" value="ECO:0007669"/>
    <property type="project" value="InterPro"/>
</dbReference>
<dbReference type="GO" id="GO:0036064">
    <property type="term" value="C:ciliary basal body"/>
    <property type="evidence" value="ECO:0007669"/>
    <property type="project" value="TreeGrafter"/>
</dbReference>
<protein>
    <submittedName>
        <fullName evidence="5">Fas-binding factor 1-like</fullName>
    </submittedName>
</protein>
<feature type="coiled-coil region" evidence="1">
    <location>
        <begin position="1158"/>
        <end position="1297"/>
    </location>
</feature>
<dbReference type="Proteomes" id="UP001165740">
    <property type="component" value="Chromosome 2"/>
</dbReference>
<dbReference type="GO" id="GO:0090162">
    <property type="term" value="P:establishment of epithelial cell polarity"/>
    <property type="evidence" value="ECO:0007669"/>
    <property type="project" value="InterPro"/>
</dbReference>
<evidence type="ECO:0000256" key="2">
    <source>
        <dbReference type="SAM" id="MobiDB-lite"/>
    </source>
</evidence>
<feature type="compositionally biased region" description="Polar residues" evidence="2">
    <location>
        <begin position="122"/>
        <end position="140"/>
    </location>
</feature>
<dbReference type="PANTHER" id="PTHR33689">
    <property type="entry name" value="FAS-BINDING FACTOR 1"/>
    <property type="match status" value="1"/>
</dbReference>
<organism evidence="4 5">
    <name type="scientific">Biomphalaria glabrata</name>
    <name type="common">Bloodfluke planorb</name>
    <name type="synonym">Freshwater snail</name>
    <dbReference type="NCBI Taxonomy" id="6526"/>
    <lineage>
        <taxon>Eukaryota</taxon>
        <taxon>Metazoa</taxon>
        <taxon>Spiralia</taxon>
        <taxon>Lophotrochozoa</taxon>
        <taxon>Mollusca</taxon>
        <taxon>Gastropoda</taxon>
        <taxon>Heterobranchia</taxon>
        <taxon>Euthyneura</taxon>
        <taxon>Panpulmonata</taxon>
        <taxon>Hygrophila</taxon>
        <taxon>Lymnaeoidea</taxon>
        <taxon>Planorbidae</taxon>
        <taxon>Biomphalaria</taxon>
    </lineage>
</organism>
<evidence type="ECO:0000313" key="4">
    <source>
        <dbReference type="Proteomes" id="UP001165740"/>
    </source>
</evidence>
<sequence length="1395" mass="156035">MGTRKKMSKNDILDDLLDNSLLSDDSPRRPKPGLTGKPQAVKPTKPGEKDDFYSSLAAMATSDAESDKSEVDMDKLVHSLGGLDDMDADLFGDKLNKKSNANKTPGKPTTPRRVGPKAVGNKSPTRVQSPTRSDPYTSPPESARSLKRKPVKPPPSSATQQPSNTSLPQTQVEHKPGTAPGKMTDLSAASESLKPGQKTVQRPETAPKLKNKFDLDFDPDDPLAGILSDETDDISESDRPRSATKKPAAVTNPPPAVVKPQENTTKVTESPRRRNLMDRPPTRSGGSDNTDSASPGIAKSANLEATKPGAKTAGGIFSDSDNDLLELEGRTSTPAQKPKSADSEDQRPARSVLDSLLGKTSGASALLEPKEKKPFVLDNKYSSSVQGETAGGKEDDDGFSFGNYQPSAASGSRPNSRRSVRFQDDDDIFGLDSRPSPRTKSPGSRNKASLDMDWLELASSNPATATSASSTPGTAAGVSTTVASSTKPPVPTSAVTTKPPDSPKKSPVATSQQASAAKLPPTNTGQSPKAWLGLADSESDDELFKPKKSSVRSASLPQSPIVSATASPRVVHKKPTKKDTSPKPGSSVSENKEEEDDWLAKVKSQRQQVLAKEKSEETGRSSDQVDGDVHKSTFNKVNVDVSQMFINTQANVLNDLLSPPAEPKSAGGPSWGSPRTQLSYTVRGGQTSGSNVGAVTNQSSTIDPRLKFSASLLNQDQAQSNSAALSPSLPQTVVQQAVSQAPLRLDQPSHPSYPPQYQQSQQPTPLQPQLQQQLEQLQLMQQQEMHKSELLKKQQELQKMMQDVQKQYDSISRTKPLVQSSQWIPSFTQITSSIELPDSLPEAHAKIRKLELERTYTESLLDSLKRRYEEEIFAVESSYKNRLQILEESNRKKEIRLREENEELMQQHLNKVRQLEQEKSDQSTAHYRKLEDMEREKAQELEKLKEQNRLTLAALKRDHEEALDRLVSAKNQEINKIANANDTSRSLTVVVEQISNNAKDLNDLQRKVEAWNKQGLDEREITLRSKDEQLQMLQERLKRQEEDNERERKRLEELIVRMESQLREQTRLMEEERWKLKQDQSRAEAVQRSLDEERRLWLEQQTRERMSLERARDNLLEEQHSCTSQITDERRLLAEERAKFQIEQKTVREKLHQDTIKRTQAEAEYEVLMKAIAEEKVQQASRLKELQREEERINSERNKLERERAQIDQEREMLAKQARQIREQSEEIDRVTEAARRAQNEGEQAMEEAFHVSSQIERRETDIEKKLSAIKLMEEHITEEKLRLAREKKEMDNLRKSHLCVNCRSPQNGLAALPLIPQNGYHTPLAVTAPQFMIPSPGHQMVTNPLEQIAASIASDRAVRMLKIQAIKDKEFLEEENFYLETLRHTPYHSTASKS</sequence>
<accession>A0A9W2ZIN6</accession>
<feature type="compositionally biased region" description="Polar residues" evidence="2">
    <location>
        <begin position="157"/>
        <end position="171"/>
    </location>
</feature>
<dbReference type="OMA" id="SFGHQYR"/>
<feature type="compositionally biased region" description="Basic and acidic residues" evidence="2">
    <location>
        <begin position="611"/>
        <end position="620"/>
    </location>
</feature>
<proteinExistence type="predicted"/>
<feature type="region of interest" description="Disordered" evidence="2">
    <location>
        <begin position="744"/>
        <end position="769"/>
    </location>
</feature>
<reference evidence="5" key="1">
    <citation type="submission" date="2025-08" db="UniProtKB">
        <authorList>
            <consortium name="RefSeq"/>
        </authorList>
    </citation>
    <scope>IDENTIFICATION</scope>
</reference>
<feature type="coiled-coil region" evidence="1">
    <location>
        <begin position="780"/>
        <end position="814"/>
    </location>
</feature>
<dbReference type="RefSeq" id="XP_055874763.1">
    <property type="nucleotide sequence ID" value="XM_056018788.1"/>
</dbReference>
<evidence type="ECO:0000313" key="5">
    <source>
        <dbReference type="RefSeq" id="XP_055874763.1"/>
    </source>
</evidence>
<feature type="domain" description="Fas-binding factor 1 C-terminal" evidence="3">
    <location>
        <begin position="850"/>
        <end position="1385"/>
    </location>
</feature>
<keyword evidence="4" id="KW-1185">Reference proteome</keyword>
<feature type="compositionally biased region" description="Polar residues" evidence="2">
    <location>
        <begin position="551"/>
        <end position="566"/>
    </location>
</feature>
<feature type="compositionally biased region" description="Polar residues" evidence="2">
    <location>
        <begin position="508"/>
        <end position="527"/>
    </location>
</feature>
<feature type="region of interest" description="Disordered" evidence="2">
    <location>
        <begin position="82"/>
        <end position="631"/>
    </location>
</feature>